<dbReference type="InterPro" id="IPR036576">
    <property type="entry name" value="WRKY_dom_sf"/>
</dbReference>
<evidence type="ECO:0000256" key="7">
    <source>
        <dbReference type="ARBA" id="ARBA00023163"/>
    </source>
</evidence>
<dbReference type="GO" id="GO:0043565">
    <property type="term" value="F:sequence-specific DNA binding"/>
    <property type="evidence" value="ECO:0007669"/>
    <property type="project" value="InterPro"/>
</dbReference>
<comment type="similarity">
    <text evidence="9">Belongs to the WRKY group I family.</text>
</comment>
<keyword evidence="8" id="KW-0539">Nucleus</keyword>
<dbReference type="Gene3D" id="2.20.25.80">
    <property type="entry name" value="WRKY domain"/>
    <property type="match status" value="2"/>
</dbReference>
<feature type="domain" description="WRKY" evidence="11">
    <location>
        <begin position="132"/>
        <end position="196"/>
    </location>
</feature>
<gene>
    <name evidence="12" type="ORF">A4U43_C09F8670</name>
</gene>
<evidence type="ECO:0000256" key="9">
    <source>
        <dbReference type="ARBA" id="ARBA00061157"/>
    </source>
</evidence>
<evidence type="ECO:0000256" key="1">
    <source>
        <dbReference type="ARBA" id="ARBA00004123"/>
    </source>
</evidence>
<keyword evidence="5" id="KW-0805">Transcription regulation</keyword>
<dbReference type="EMBL" id="CM007389">
    <property type="protein sequence ID" value="ONK58144.1"/>
    <property type="molecule type" value="Genomic_DNA"/>
</dbReference>
<dbReference type="Pfam" id="PF03106">
    <property type="entry name" value="WRKY"/>
    <property type="match status" value="2"/>
</dbReference>
<evidence type="ECO:0000313" key="13">
    <source>
        <dbReference type="Proteomes" id="UP000243459"/>
    </source>
</evidence>
<evidence type="ECO:0000313" key="12">
    <source>
        <dbReference type="EMBL" id="ONK58144.1"/>
    </source>
</evidence>
<evidence type="ECO:0000256" key="3">
    <source>
        <dbReference type="ARBA" id="ARBA00022737"/>
    </source>
</evidence>
<dbReference type="PANTHER" id="PTHR31221">
    <property type="entry name" value="WRKY TRANSCRIPTION FACTOR PROTEIN 1-RELATED"/>
    <property type="match status" value="1"/>
</dbReference>
<dbReference type="InterPro" id="IPR003657">
    <property type="entry name" value="WRKY_dom"/>
</dbReference>
<dbReference type="FunFam" id="2.20.25.80:FF:000006">
    <property type="entry name" value="WRKY transcription factor"/>
    <property type="match status" value="1"/>
</dbReference>
<comment type="subcellular location">
    <subcellularLocation>
        <location evidence="1">Nucleus</location>
    </subcellularLocation>
</comment>
<dbReference type="GO" id="GO:0005634">
    <property type="term" value="C:nucleus"/>
    <property type="evidence" value="ECO:0007669"/>
    <property type="project" value="UniProtKB-SubCell"/>
</dbReference>
<dbReference type="PROSITE" id="PS50811">
    <property type="entry name" value="WRKY"/>
    <property type="match status" value="2"/>
</dbReference>
<evidence type="ECO:0000256" key="4">
    <source>
        <dbReference type="ARBA" id="ARBA00022833"/>
    </source>
</evidence>
<keyword evidence="3" id="KW-0677">Repeat</keyword>
<proteinExistence type="inferred from homology"/>
<name>A0A5P1E681_ASPOF</name>
<keyword evidence="2" id="KW-0479">Metal-binding</keyword>
<keyword evidence="4" id="KW-0862">Zinc</keyword>
<dbReference type="Proteomes" id="UP000243459">
    <property type="component" value="Chromosome 9"/>
</dbReference>
<keyword evidence="7" id="KW-0804">Transcription</keyword>
<sequence>MRRSEEKKEVWPCLGMRRDSILSSHPACRLGTTHESTATLLDSPLLFNKSPEVSLANRHLENGADSKIWQSKLELQMDFDQIANFKDQERKTCTSTLLTDIKSAKRKANRLNHVIDQNETHNEDVIQSQYVFEEDASDDGYNWRKYGQKHVKGSKYPRSYYRCTYSDCQVKKKIDHALDGQIIRIVYEGNHSHQKPDPIGQHDFRSSSEVKEVPSSSVVTKYSHFPTLGFQDGITPNGNNYESKGKKRKKENYFVESIASSQAFRHQQKVVVQTVSNVDILDDGYRWRKYGQKLVKENTNPRSYYKCTTPGCTVRKHIERAADDIKSVITSYEGKHNHEPPSTRNSNITNAFSDGKTKFSLALDSLIPFSPSESTISEPETNNFIIPHLGNNSGQISPQSTFEPQTLALPWYQLLLHQSPLPVNGFRLSNFHAEIQQVIPIPNLAPEFSSPYYPTVAMSDCALSCLSSTTTELQRIVGNHREKVASYHSPESPMFECTVSGSTSITSELHSIFENPKEEKGLYHSPDGTLCSYAQFSPPLSSLLDDESLHAEHAIGRY</sequence>
<keyword evidence="6" id="KW-0238">DNA-binding</keyword>
<evidence type="ECO:0000256" key="10">
    <source>
        <dbReference type="SAM" id="MobiDB-lite"/>
    </source>
</evidence>
<evidence type="ECO:0000256" key="2">
    <source>
        <dbReference type="ARBA" id="ARBA00022723"/>
    </source>
</evidence>
<feature type="domain" description="WRKY" evidence="11">
    <location>
        <begin position="276"/>
        <end position="341"/>
    </location>
</feature>
<dbReference type="PANTHER" id="PTHR31221:SF193">
    <property type="entry name" value="WRKY TRANSCRIPTION FACTOR PROTEIN 1-RELATED"/>
    <property type="match status" value="1"/>
</dbReference>
<feature type="region of interest" description="Disordered" evidence="10">
    <location>
        <begin position="191"/>
        <end position="212"/>
    </location>
</feature>
<evidence type="ECO:0000256" key="6">
    <source>
        <dbReference type="ARBA" id="ARBA00023125"/>
    </source>
</evidence>
<reference evidence="13" key="1">
    <citation type="journal article" date="2017" name="Nat. Commun.">
        <title>The asparagus genome sheds light on the origin and evolution of a young Y chromosome.</title>
        <authorList>
            <person name="Harkess A."/>
            <person name="Zhou J."/>
            <person name="Xu C."/>
            <person name="Bowers J.E."/>
            <person name="Van der Hulst R."/>
            <person name="Ayyampalayam S."/>
            <person name="Mercati F."/>
            <person name="Riccardi P."/>
            <person name="McKain M.R."/>
            <person name="Kakrana A."/>
            <person name="Tang H."/>
            <person name="Ray J."/>
            <person name="Groenendijk J."/>
            <person name="Arikit S."/>
            <person name="Mathioni S.M."/>
            <person name="Nakano M."/>
            <person name="Shan H."/>
            <person name="Telgmann-Rauber A."/>
            <person name="Kanno A."/>
            <person name="Yue Z."/>
            <person name="Chen H."/>
            <person name="Li W."/>
            <person name="Chen Y."/>
            <person name="Xu X."/>
            <person name="Zhang Y."/>
            <person name="Luo S."/>
            <person name="Chen H."/>
            <person name="Gao J."/>
            <person name="Mao Z."/>
            <person name="Pires J.C."/>
            <person name="Luo M."/>
            <person name="Kudrna D."/>
            <person name="Wing R.A."/>
            <person name="Meyers B.C."/>
            <person name="Yi K."/>
            <person name="Kong H."/>
            <person name="Lavrijsen P."/>
            <person name="Sunseri F."/>
            <person name="Falavigna A."/>
            <person name="Ye Y."/>
            <person name="Leebens-Mack J.H."/>
            <person name="Chen G."/>
        </authorList>
    </citation>
    <scope>NUCLEOTIDE SEQUENCE [LARGE SCALE GENOMIC DNA]</scope>
    <source>
        <strain evidence="13">cv. DH0086</strain>
    </source>
</reference>
<dbReference type="FunFam" id="2.20.25.80:FF:000003">
    <property type="entry name" value="WRKY transcription factor 57"/>
    <property type="match status" value="1"/>
</dbReference>
<dbReference type="GO" id="GO:0046872">
    <property type="term" value="F:metal ion binding"/>
    <property type="evidence" value="ECO:0007669"/>
    <property type="project" value="UniProtKB-KW"/>
</dbReference>
<evidence type="ECO:0000259" key="11">
    <source>
        <dbReference type="PROSITE" id="PS50811"/>
    </source>
</evidence>
<dbReference type="InterPro" id="IPR044810">
    <property type="entry name" value="WRKY_plant"/>
</dbReference>
<evidence type="ECO:0000256" key="8">
    <source>
        <dbReference type="ARBA" id="ARBA00023242"/>
    </source>
</evidence>
<dbReference type="SUPFAM" id="SSF118290">
    <property type="entry name" value="WRKY DNA-binding domain"/>
    <property type="match status" value="2"/>
</dbReference>
<organism evidence="12 13">
    <name type="scientific">Asparagus officinalis</name>
    <name type="common">Garden asparagus</name>
    <dbReference type="NCBI Taxonomy" id="4686"/>
    <lineage>
        <taxon>Eukaryota</taxon>
        <taxon>Viridiplantae</taxon>
        <taxon>Streptophyta</taxon>
        <taxon>Embryophyta</taxon>
        <taxon>Tracheophyta</taxon>
        <taxon>Spermatophyta</taxon>
        <taxon>Magnoliopsida</taxon>
        <taxon>Liliopsida</taxon>
        <taxon>Asparagales</taxon>
        <taxon>Asparagaceae</taxon>
        <taxon>Asparagoideae</taxon>
        <taxon>Asparagus</taxon>
    </lineage>
</organism>
<dbReference type="SMART" id="SM00774">
    <property type="entry name" value="WRKY"/>
    <property type="match status" value="2"/>
</dbReference>
<dbReference type="GO" id="GO:0003700">
    <property type="term" value="F:DNA-binding transcription factor activity"/>
    <property type="evidence" value="ECO:0007669"/>
    <property type="project" value="InterPro"/>
</dbReference>
<evidence type="ECO:0000256" key="5">
    <source>
        <dbReference type="ARBA" id="ARBA00023015"/>
    </source>
</evidence>
<dbReference type="Gramene" id="ONK58144">
    <property type="protein sequence ID" value="ONK58144"/>
    <property type="gene ID" value="A4U43_C09F8670"/>
</dbReference>
<dbReference type="AlphaFoldDB" id="A0A5P1E681"/>
<keyword evidence="13" id="KW-1185">Reference proteome</keyword>
<protein>
    <recommendedName>
        <fullName evidence="11">WRKY domain-containing protein</fullName>
    </recommendedName>
</protein>
<accession>A0A5P1E681</accession>